<name>A0A1Y2BTQ9_9FUNG</name>
<dbReference type="GO" id="GO:0005524">
    <property type="term" value="F:ATP binding"/>
    <property type="evidence" value="ECO:0007669"/>
    <property type="project" value="UniProtKB-KW"/>
</dbReference>
<feature type="domain" description="ABC transporter" evidence="4">
    <location>
        <begin position="405"/>
        <end position="629"/>
    </location>
</feature>
<evidence type="ECO:0000313" key="6">
    <source>
        <dbReference type="Proteomes" id="UP000193642"/>
    </source>
</evidence>
<dbReference type="GO" id="GO:0140359">
    <property type="term" value="F:ABC-type transporter activity"/>
    <property type="evidence" value="ECO:0007669"/>
    <property type="project" value="InterPro"/>
</dbReference>
<dbReference type="AlphaFoldDB" id="A0A1Y2BTQ9"/>
<feature type="transmembrane region" description="Helical" evidence="3">
    <location>
        <begin position="21"/>
        <end position="45"/>
    </location>
</feature>
<dbReference type="Pfam" id="PF00005">
    <property type="entry name" value="ABC_tran"/>
    <property type="match status" value="1"/>
</dbReference>
<dbReference type="PANTHER" id="PTHR19229">
    <property type="entry name" value="ATP-BINDING CASSETTE TRANSPORTER SUBFAMILY A ABCA"/>
    <property type="match status" value="1"/>
</dbReference>
<dbReference type="GO" id="GO:0005319">
    <property type="term" value="F:lipid transporter activity"/>
    <property type="evidence" value="ECO:0007669"/>
    <property type="project" value="TreeGrafter"/>
</dbReference>
<proteinExistence type="predicted"/>
<keyword evidence="3" id="KW-0812">Transmembrane</keyword>
<feature type="transmembrane region" description="Helical" evidence="3">
    <location>
        <begin position="271"/>
        <end position="292"/>
    </location>
</feature>
<evidence type="ECO:0000313" key="5">
    <source>
        <dbReference type="EMBL" id="ORY38131.1"/>
    </source>
</evidence>
<evidence type="ECO:0000259" key="4">
    <source>
        <dbReference type="PROSITE" id="PS50893"/>
    </source>
</evidence>
<protein>
    <submittedName>
        <fullName evidence="5">p-loop containing nucleoside triphosphate hydrolase protein</fullName>
    </submittedName>
</protein>
<comment type="caution">
    <text evidence="5">The sequence shown here is derived from an EMBL/GenBank/DDBJ whole genome shotgun (WGS) entry which is preliminary data.</text>
</comment>
<dbReference type="EMBL" id="MCGO01000045">
    <property type="protein sequence ID" value="ORY38131.1"/>
    <property type="molecule type" value="Genomic_DNA"/>
</dbReference>
<dbReference type="PROSITE" id="PS00211">
    <property type="entry name" value="ABC_TRANSPORTER_1"/>
    <property type="match status" value="1"/>
</dbReference>
<dbReference type="InterPro" id="IPR026082">
    <property type="entry name" value="ABCA"/>
</dbReference>
<dbReference type="OrthoDB" id="2117479at2759"/>
<accession>A0A1Y2BTQ9</accession>
<dbReference type="InterPro" id="IPR027417">
    <property type="entry name" value="P-loop_NTPase"/>
</dbReference>
<dbReference type="CDD" id="cd03263">
    <property type="entry name" value="ABC_subfamily_A"/>
    <property type="match status" value="1"/>
</dbReference>
<keyword evidence="3" id="KW-0472">Membrane</keyword>
<evidence type="ECO:0000256" key="3">
    <source>
        <dbReference type="SAM" id="Phobius"/>
    </source>
</evidence>
<keyword evidence="2" id="KW-0067">ATP-binding</keyword>
<evidence type="ECO:0000256" key="2">
    <source>
        <dbReference type="ARBA" id="ARBA00022840"/>
    </source>
</evidence>
<dbReference type="PROSITE" id="PS50893">
    <property type="entry name" value="ABC_TRANSPORTER_2"/>
    <property type="match status" value="1"/>
</dbReference>
<dbReference type="STRING" id="329046.A0A1Y2BTQ9"/>
<keyword evidence="1" id="KW-0547">Nucleotide-binding</keyword>
<dbReference type="GO" id="GO:0016020">
    <property type="term" value="C:membrane"/>
    <property type="evidence" value="ECO:0007669"/>
    <property type="project" value="InterPro"/>
</dbReference>
<feature type="transmembrane region" description="Helical" evidence="3">
    <location>
        <begin position="312"/>
        <end position="334"/>
    </location>
</feature>
<dbReference type="SUPFAM" id="SSF52540">
    <property type="entry name" value="P-loop containing nucleoside triphosphate hydrolases"/>
    <property type="match status" value="1"/>
</dbReference>
<reference evidence="5 6" key="1">
    <citation type="submission" date="2016-07" db="EMBL/GenBank/DDBJ databases">
        <title>Pervasive Adenine N6-methylation of Active Genes in Fungi.</title>
        <authorList>
            <consortium name="DOE Joint Genome Institute"/>
            <person name="Mondo S.J."/>
            <person name="Dannebaum R.O."/>
            <person name="Kuo R.C."/>
            <person name="Labutti K."/>
            <person name="Haridas S."/>
            <person name="Kuo A."/>
            <person name="Salamov A."/>
            <person name="Ahrendt S.R."/>
            <person name="Lipzen A."/>
            <person name="Sullivan W."/>
            <person name="Andreopoulos W.B."/>
            <person name="Clum A."/>
            <person name="Lindquist E."/>
            <person name="Daum C."/>
            <person name="Ramamoorthy G.K."/>
            <person name="Gryganskyi A."/>
            <person name="Culley D."/>
            <person name="Magnuson J.K."/>
            <person name="James T.Y."/>
            <person name="O'Malley M.A."/>
            <person name="Stajich J.E."/>
            <person name="Spatafora J.W."/>
            <person name="Visel A."/>
            <person name="Grigoriev I.V."/>
        </authorList>
    </citation>
    <scope>NUCLEOTIDE SEQUENCE [LARGE SCALE GENOMIC DNA]</scope>
    <source>
        <strain evidence="5 6">JEL800</strain>
    </source>
</reference>
<gene>
    <name evidence="5" type="ORF">BCR33DRAFT_720845</name>
</gene>
<keyword evidence="6" id="KW-1185">Reference proteome</keyword>
<organism evidence="5 6">
    <name type="scientific">Rhizoclosmatium globosum</name>
    <dbReference type="NCBI Taxonomy" id="329046"/>
    <lineage>
        <taxon>Eukaryota</taxon>
        <taxon>Fungi</taxon>
        <taxon>Fungi incertae sedis</taxon>
        <taxon>Chytridiomycota</taxon>
        <taxon>Chytridiomycota incertae sedis</taxon>
        <taxon>Chytridiomycetes</taxon>
        <taxon>Chytridiales</taxon>
        <taxon>Chytriomycetaceae</taxon>
        <taxon>Rhizoclosmatium</taxon>
    </lineage>
</organism>
<keyword evidence="3" id="KW-1133">Transmembrane helix</keyword>
<feature type="transmembrane region" description="Helical" evidence="3">
    <location>
        <begin position="240"/>
        <end position="259"/>
    </location>
</feature>
<dbReference type="Gene3D" id="3.40.50.300">
    <property type="entry name" value="P-loop containing nucleotide triphosphate hydrolases"/>
    <property type="match status" value="1"/>
</dbReference>
<dbReference type="InterPro" id="IPR003593">
    <property type="entry name" value="AAA+_ATPase"/>
</dbReference>
<feature type="transmembrane region" description="Helical" evidence="3">
    <location>
        <begin position="205"/>
        <end position="228"/>
    </location>
</feature>
<sequence>MKTTHFKAVFKLRLLLARREFLSIFSGVVFPFFMVGFAVAIAAAIPTIEFPSVTVKRPLVSAANLPYENGLLKLGLVVDESLQASWSTSFSALSAATPNVSFTTFQSIDSFKSNGKQDLGYTILLEGSQANAGYGLLNGLISQKSNLLIGTNLPAPFIFPQVATFVTGQLVDIAAQIVPSFIVNALTFTVLNVAEARVKENENGVVTSMAGYVIPMILYGFVVVPAGYCISFCFKKPTSVGTVGASIQTLVVFVPYFIVQFITKTVSRGASIGFTALAPSFGLYRIITVNALSVQTGKPYTLADVFNINNEILPLMLVFVIQFIVYSLLAILLFHLQRNNITFLEFLSRKQTANMRAKAAEASQDLEATLADDSSFPLDSQLNSEIEYLRTHSSNDAFDDDRMQMVVEGVGKVVNSNASGSKRKNLVILNDLWFGVRKGECFGFLGPNGAGKSTTMKILTGLETLTTGRVRFSADSKDVLTATSIPKWKLTPYEHLVLYAAIREIPDVSRAAMEALETVGIKKHGARVQTLSGGNKRRLMLAIATIGSPKLIFLDEPTTGVDIAIRRSIWTAIEGFKKTSAVILTSHSMEEVDALSDRIGILVNGKLRCLGTSQYLKSTHGAGYVVTLRTDTEANAIKSQKWLTDKLNALGHLTRCTRMIGCTVVFEVSSTDHSVKHSVGLLEDVFGVLRKKEEVGVNDFSVAQTTLQQVFIDFAKRQKELKSF</sequence>
<keyword evidence="5" id="KW-0378">Hydrolase</keyword>
<dbReference type="Proteomes" id="UP000193642">
    <property type="component" value="Unassembled WGS sequence"/>
</dbReference>
<dbReference type="SMART" id="SM00382">
    <property type="entry name" value="AAA"/>
    <property type="match status" value="1"/>
</dbReference>
<dbReference type="GO" id="GO:0016887">
    <property type="term" value="F:ATP hydrolysis activity"/>
    <property type="evidence" value="ECO:0007669"/>
    <property type="project" value="InterPro"/>
</dbReference>
<dbReference type="InterPro" id="IPR017871">
    <property type="entry name" value="ABC_transporter-like_CS"/>
</dbReference>
<dbReference type="InterPro" id="IPR003439">
    <property type="entry name" value="ABC_transporter-like_ATP-bd"/>
</dbReference>
<evidence type="ECO:0000256" key="1">
    <source>
        <dbReference type="ARBA" id="ARBA00022741"/>
    </source>
</evidence>